<feature type="compositionally biased region" description="Basic and acidic residues" evidence="1">
    <location>
        <begin position="1"/>
        <end position="17"/>
    </location>
</feature>
<feature type="region of interest" description="Disordered" evidence="1">
    <location>
        <begin position="1"/>
        <end position="32"/>
    </location>
</feature>
<evidence type="ECO:0000256" key="1">
    <source>
        <dbReference type="SAM" id="MobiDB-lite"/>
    </source>
</evidence>
<reference evidence="2" key="1">
    <citation type="journal article" date="2020" name="bioRxiv">
        <title>Hybrid origin of Populus tomentosa Carr. identified through genome sequencing and phylogenomic analysis.</title>
        <authorList>
            <person name="An X."/>
            <person name="Gao K."/>
            <person name="Chen Z."/>
            <person name="Li J."/>
            <person name="Yang X."/>
            <person name="Yang X."/>
            <person name="Zhou J."/>
            <person name="Guo T."/>
            <person name="Zhao T."/>
            <person name="Huang S."/>
            <person name="Miao D."/>
            <person name="Khan W.U."/>
            <person name="Rao P."/>
            <person name="Ye M."/>
            <person name="Lei B."/>
            <person name="Liao W."/>
            <person name="Wang J."/>
            <person name="Ji L."/>
            <person name="Li Y."/>
            <person name="Guo B."/>
            <person name="Mustafa N.S."/>
            <person name="Li S."/>
            <person name="Yun Q."/>
            <person name="Keller S.R."/>
            <person name="Mao J."/>
            <person name="Zhang R."/>
            <person name="Strauss S.H."/>
        </authorList>
    </citation>
    <scope>NUCLEOTIDE SEQUENCE</scope>
    <source>
        <strain evidence="2">GM15</strain>
        <tissue evidence="2">Leaf</tissue>
    </source>
</reference>
<gene>
    <name evidence="2" type="ORF">POTOM_056237</name>
</gene>
<accession>A0A8X7XUC6</accession>
<keyword evidence="3" id="KW-1185">Reference proteome</keyword>
<dbReference type="OrthoDB" id="5516192at2759"/>
<evidence type="ECO:0000313" key="2">
    <source>
        <dbReference type="EMBL" id="KAG6740768.1"/>
    </source>
</evidence>
<dbReference type="AlphaFoldDB" id="A0A8X7XUC6"/>
<organism evidence="2 3">
    <name type="scientific">Populus tomentosa</name>
    <name type="common">Chinese white poplar</name>
    <dbReference type="NCBI Taxonomy" id="118781"/>
    <lineage>
        <taxon>Eukaryota</taxon>
        <taxon>Viridiplantae</taxon>
        <taxon>Streptophyta</taxon>
        <taxon>Embryophyta</taxon>
        <taxon>Tracheophyta</taxon>
        <taxon>Spermatophyta</taxon>
        <taxon>Magnoliopsida</taxon>
        <taxon>eudicotyledons</taxon>
        <taxon>Gunneridae</taxon>
        <taxon>Pentapetalae</taxon>
        <taxon>rosids</taxon>
        <taxon>fabids</taxon>
        <taxon>Malpighiales</taxon>
        <taxon>Salicaceae</taxon>
        <taxon>Saliceae</taxon>
        <taxon>Populus</taxon>
    </lineage>
</organism>
<dbReference type="Proteomes" id="UP000886885">
    <property type="component" value="Chromosome 18A"/>
</dbReference>
<evidence type="ECO:0000313" key="3">
    <source>
        <dbReference type="Proteomes" id="UP000886885"/>
    </source>
</evidence>
<dbReference type="PANTHER" id="PTHR36706">
    <property type="entry name" value="UNNAMED PRODUCT"/>
    <property type="match status" value="1"/>
</dbReference>
<protein>
    <submittedName>
        <fullName evidence="2">Uncharacterized protein</fullName>
    </submittedName>
</protein>
<name>A0A8X7XUC6_POPTO</name>
<proteinExistence type="predicted"/>
<comment type="caution">
    <text evidence="2">The sequence shown here is derived from an EMBL/GenBank/DDBJ whole genome shotgun (WGS) entry which is preliminary data.</text>
</comment>
<sequence>MQEIGREKMSKVPRRESPWGMPEGDNREPKAHRCNDRAEDVIQIMIDLYQLLYVETIRLVLRVTRLRQFLDLSSSFGNACALNLGMFWFRFGVSLSVLSTSFHDFSRLPLEPLIGRNQQRRTPTCKLIPQGERCNLSKNSFFHCIRETSFCSNLMFARLPTFGYVIKGVNCNKYSHLEWRHRYSSLSFCNNDKR</sequence>
<dbReference type="EMBL" id="JAAWWB010000035">
    <property type="protein sequence ID" value="KAG6740768.1"/>
    <property type="molecule type" value="Genomic_DNA"/>
</dbReference>